<protein>
    <submittedName>
        <fullName evidence="1">BZ3500_MvSof-1268-A1-R1_Chr3-3g06582 protein</fullName>
    </submittedName>
</protein>
<sequence length="134" mass="15358">MRILRRDVSTGNIMVRPDGEDVFIDYDLAIFMDGLSGEEARTCRVELLEPHLSLEAGLHHLIVTVETYCGLSLSLFDYDHKVAEEECIEKVRGSGELSHDHLILKICFSRLFRGERNDHNICLGVDRSLNFVFY</sequence>
<keyword evidence="2" id="KW-1185">Reference proteome</keyword>
<dbReference type="Proteomes" id="UP000249723">
    <property type="component" value="Unassembled WGS sequence"/>
</dbReference>
<evidence type="ECO:0000313" key="2">
    <source>
        <dbReference type="Proteomes" id="UP000249723"/>
    </source>
</evidence>
<name>A0A2X0N0M2_9BASI</name>
<proteinExistence type="predicted"/>
<reference evidence="2" key="1">
    <citation type="submission" date="2016-10" db="EMBL/GenBank/DDBJ databases">
        <authorList>
            <person name="Jeantristanb JTB J.-T."/>
            <person name="Ricardo R."/>
        </authorList>
    </citation>
    <scope>NUCLEOTIDE SEQUENCE [LARGE SCALE GENOMIC DNA]</scope>
</reference>
<accession>A0A2X0N0M2</accession>
<evidence type="ECO:0000313" key="1">
    <source>
        <dbReference type="EMBL" id="SCZ98115.1"/>
    </source>
</evidence>
<dbReference type="AlphaFoldDB" id="A0A2X0N0M2"/>
<gene>
    <name evidence="1" type="ORF">BZ3500_MVSOF-1268-A1-R1_CHR3-3G06582</name>
</gene>
<organism evidence="1 2">
    <name type="scientific">Microbotryum saponariae</name>
    <dbReference type="NCBI Taxonomy" id="289078"/>
    <lineage>
        <taxon>Eukaryota</taxon>
        <taxon>Fungi</taxon>
        <taxon>Dikarya</taxon>
        <taxon>Basidiomycota</taxon>
        <taxon>Pucciniomycotina</taxon>
        <taxon>Microbotryomycetes</taxon>
        <taxon>Microbotryales</taxon>
        <taxon>Microbotryaceae</taxon>
        <taxon>Microbotryum</taxon>
    </lineage>
</organism>
<dbReference type="EMBL" id="FMWP01000094">
    <property type="protein sequence ID" value="SCZ98115.1"/>
    <property type="molecule type" value="Genomic_DNA"/>
</dbReference>